<evidence type="ECO:0000256" key="1">
    <source>
        <dbReference type="ARBA" id="ARBA00022490"/>
    </source>
</evidence>
<dbReference type="AlphaFoldDB" id="A0A0F7ZWZ2"/>
<evidence type="ECO:0000256" key="2">
    <source>
        <dbReference type="PIRSR" id="PIRSR001357-50"/>
    </source>
</evidence>
<proteinExistence type="predicted"/>
<feature type="active site" description="Schiff-base intermediate with acetaldehyde" evidence="2">
    <location>
        <position position="134"/>
    </location>
</feature>
<reference evidence="3 4" key="1">
    <citation type="journal article" date="2014" name="Genome Biol. Evol.">
        <title>Comparative genomics and transcriptomics analyses reveal divergent lifestyle features of nematode endoparasitic fungus Hirsutella minnesotensis.</title>
        <authorList>
            <person name="Lai Y."/>
            <person name="Liu K."/>
            <person name="Zhang X."/>
            <person name="Zhang X."/>
            <person name="Li K."/>
            <person name="Wang N."/>
            <person name="Shu C."/>
            <person name="Wu Y."/>
            <person name="Wang C."/>
            <person name="Bushley K.E."/>
            <person name="Xiang M."/>
            <person name="Liu X."/>
        </authorList>
    </citation>
    <scope>NUCLEOTIDE SEQUENCE [LARGE SCALE GENOMIC DNA]</scope>
    <source>
        <strain evidence="3 4">3608</strain>
    </source>
</reference>
<sequence length="227" mass="23903">MASKSSSVSVSLPKLAGLIDHALLHPTLTDADLAAGCALARDLGVAAVCVPSYAMAETAEALRGGASEIDVVVNVAKVLGGAWHYVEHEIDAVNRLVSAAGGALKVIFENDYLDDHHIVRLCEICTRLRVAFVKTSTGFGFVKQPDGSLASRGATLRHVELMRLHAGPDVQIKASGGIRNLDQILQLMSMGVTRVGASATQAIMDEARARGIGEEEMLVEVGHVKGQ</sequence>
<dbReference type="EMBL" id="KQ030676">
    <property type="protein sequence ID" value="KJZ69817.1"/>
    <property type="molecule type" value="Genomic_DNA"/>
</dbReference>
<dbReference type="PANTHER" id="PTHR10889">
    <property type="entry name" value="DEOXYRIBOSE-PHOSPHATE ALDOLASE"/>
    <property type="match status" value="1"/>
</dbReference>
<keyword evidence="1" id="KW-0963">Cytoplasm</keyword>
<dbReference type="InterPro" id="IPR011343">
    <property type="entry name" value="DeoC"/>
</dbReference>
<dbReference type="GO" id="GO:0004139">
    <property type="term" value="F:deoxyribose-phosphate aldolase activity"/>
    <property type="evidence" value="ECO:0007669"/>
    <property type="project" value="InterPro"/>
</dbReference>
<dbReference type="GO" id="GO:0046386">
    <property type="term" value="P:deoxyribose phosphate catabolic process"/>
    <property type="evidence" value="ECO:0007669"/>
    <property type="project" value="UniProtKB-UniPathway"/>
</dbReference>
<dbReference type="UniPathway" id="UPA00002">
    <property type="reaction ID" value="UER00468"/>
</dbReference>
<evidence type="ECO:0000313" key="4">
    <source>
        <dbReference type="Proteomes" id="UP000054481"/>
    </source>
</evidence>
<gene>
    <name evidence="3" type="ORF">HIM_10796</name>
</gene>
<dbReference type="Proteomes" id="UP000054481">
    <property type="component" value="Unassembled WGS sequence"/>
</dbReference>
<protein>
    <submittedName>
        <fullName evidence="3">Uncharacterized protein</fullName>
    </submittedName>
</protein>
<dbReference type="GO" id="GO:0005737">
    <property type="term" value="C:cytoplasm"/>
    <property type="evidence" value="ECO:0007669"/>
    <property type="project" value="InterPro"/>
</dbReference>
<keyword evidence="2" id="KW-0704">Schiff base</keyword>
<feature type="active site" description="Proton donor/acceptor" evidence="2">
    <location>
        <position position="173"/>
    </location>
</feature>
<dbReference type="OrthoDB" id="70823at2759"/>
<dbReference type="PANTHER" id="PTHR10889:SF1">
    <property type="entry name" value="DEOXYRIBOSE-PHOSPHATE ALDOLASE"/>
    <property type="match status" value="1"/>
</dbReference>
<dbReference type="GO" id="GO:0016052">
    <property type="term" value="P:carbohydrate catabolic process"/>
    <property type="evidence" value="ECO:0007669"/>
    <property type="project" value="TreeGrafter"/>
</dbReference>
<dbReference type="GO" id="GO:0009264">
    <property type="term" value="P:deoxyribonucleotide catabolic process"/>
    <property type="evidence" value="ECO:0007669"/>
    <property type="project" value="InterPro"/>
</dbReference>
<dbReference type="Gene3D" id="3.20.20.70">
    <property type="entry name" value="Aldolase class I"/>
    <property type="match status" value="2"/>
</dbReference>
<dbReference type="InterPro" id="IPR013785">
    <property type="entry name" value="Aldolase_TIM"/>
</dbReference>
<dbReference type="SUPFAM" id="SSF51569">
    <property type="entry name" value="Aldolase"/>
    <property type="match status" value="1"/>
</dbReference>
<evidence type="ECO:0000313" key="3">
    <source>
        <dbReference type="EMBL" id="KJZ69817.1"/>
    </source>
</evidence>
<organism evidence="3 4">
    <name type="scientific">Hirsutella minnesotensis 3608</name>
    <dbReference type="NCBI Taxonomy" id="1043627"/>
    <lineage>
        <taxon>Eukaryota</taxon>
        <taxon>Fungi</taxon>
        <taxon>Dikarya</taxon>
        <taxon>Ascomycota</taxon>
        <taxon>Pezizomycotina</taxon>
        <taxon>Sordariomycetes</taxon>
        <taxon>Hypocreomycetidae</taxon>
        <taxon>Hypocreales</taxon>
        <taxon>Ophiocordycipitaceae</taxon>
        <taxon>Hirsutella</taxon>
    </lineage>
</organism>
<keyword evidence="4" id="KW-1185">Reference proteome</keyword>
<dbReference type="PIRSF" id="PIRSF001357">
    <property type="entry name" value="DeoC"/>
    <property type="match status" value="1"/>
</dbReference>
<name>A0A0F7ZWZ2_9HYPO</name>
<dbReference type="InterPro" id="IPR002915">
    <property type="entry name" value="DeoC/FbaB/LacD_aldolase"/>
</dbReference>
<accession>A0A0F7ZWZ2</accession>
<dbReference type="SMART" id="SM01133">
    <property type="entry name" value="DeoC"/>
    <property type="match status" value="1"/>
</dbReference>